<dbReference type="PANTHER" id="PTHR38340">
    <property type="entry name" value="S-LAYER PROTEIN"/>
    <property type="match status" value="1"/>
</dbReference>
<evidence type="ECO:0000256" key="3">
    <source>
        <dbReference type="ARBA" id="ARBA00011902"/>
    </source>
</evidence>
<evidence type="ECO:0000256" key="16">
    <source>
        <dbReference type="ARBA" id="ARBA00023170"/>
    </source>
</evidence>
<proteinExistence type="predicted"/>
<keyword evidence="9" id="KW-0547">Nucleotide-binding</keyword>
<feature type="signal peptide" evidence="19">
    <location>
        <begin position="1"/>
        <end position="25"/>
    </location>
</feature>
<evidence type="ECO:0000256" key="4">
    <source>
        <dbReference type="ARBA" id="ARBA00022475"/>
    </source>
</evidence>
<dbReference type="EC" id="2.7.10.1" evidence="3"/>
<evidence type="ECO:0000256" key="18">
    <source>
        <dbReference type="SAM" id="MobiDB-lite"/>
    </source>
</evidence>
<dbReference type="Gene3D" id="2.150.10.10">
    <property type="entry name" value="Serralysin-like metalloprotease, C-terminal"/>
    <property type="match status" value="1"/>
</dbReference>
<dbReference type="Pfam" id="PF00353">
    <property type="entry name" value="HemolysinCabind"/>
    <property type="match status" value="2"/>
</dbReference>
<dbReference type="PROSITE" id="PS00330">
    <property type="entry name" value="HEMOLYSIN_CALCIUM"/>
    <property type="match status" value="3"/>
</dbReference>
<evidence type="ECO:0000256" key="8">
    <source>
        <dbReference type="ARBA" id="ARBA00022729"/>
    </source>
</evidence>
<organism evidence="21 22">
    <name type="scientific">Sporichthya brevicatena</name>
    <dbReference type="NCBI Taxonomy" id="171442"/>
    <lineage>
        <taxon>Bacteria</taxon>
        <taxon>Bacillati</taxon>
        <taxon>Actinomycetota</taxon>
        <taxon>Actinomycetes</taxon>
        <taxon>Sporichthyales</taxon>
        <taxon>Sporichthyaceae</taxon>
        <taxon>Sporichthya</taxon>
    </lineage>
</organism>
<evidence type="ECO:0000256" key="13">
    <source>
        <dbReference type="ARBA" id="ARBA00023136"/>
    </source>
</evidence>
<dbReference type="InterPro" id="IPR050557">
    <property type="entry name" value="RTX_toxin/Mannuronan_C5-epim"/>
</dbReference>
<evidence type="ECO:0000256" key="1">
    <source>
        <dbReference type="ARBA" id="ARBA00004251"/>
    </source>
</evidence>
<feature type="compositionally biased region" description="Basic and acidic residues" evidence="18">
    <location>
        <begin position="115"/>
        <end position="125"/>
    </location>
</feature>
<comment type="caution">
    <text evidence="21">The sequence shown here is derived from an EMBL/GenBank/DDBJ whole genome shotgun (WGS) entry which is preliminary data.</text>
</comment>
<dbReference type="PANTHER" id="PTHR38340:SF1">
    <property type="entry name" value="S-LAYER PROTEIN"/>
    <property type="match status" value="1"/>
</dbReference>
<feature type="region of interest" description="Disordered" evidence="18">
    <location>
        <begin position="397"/>
        <end position="439"/>
    </location>
</feature>
<protein>
    <recommendedName>
        <fullName evidence="3">receptor protein-tyrosine kinase</fullName>
        <ecNumber evidence="3">2.7.10.1</ecNumber>
    </recommendedName>
</protein>
<feature type="region of interest" description="Disordered" evidence="18">
    <location>
        <begin position="178"/>
        <end position="239"/>
    </location>
</feature>
<reference evidence="22" key="1">
    <citation type="journal article" date="2019" name="Int. J. Syst. Evol. Microbiol.">
        <title>The Global Catalogue of Microorganisms (GCM) 10K type strain sequencing project: providing services to taxonomists for standard genome sequencing and annotation.</title>
        <authorList>
            <consortium name="The Broad Institute Genomics Platform"/>
            <consortium name="The Broad Institute Genome Sequencing Center for Infectious Disease"/>
            <person name="Wu L."/>
            <person name="Ma J."/>
        </authorList>
    </citation>
    <scope>NUCLEOTIDE SEQUENCE [LARGE SCALE GENOMIC DNA]</scope>
    <source>
        <strain evidence="22">JCM 10671</strain>
    </source>
</reference>
<name>A0ABP3S5I2_9ACTN</name>
<keyword evidence="13" id="KW-0472">Membrane</keyword>
<evidence type="ECO:0000259" key="20">
    <source>
        <dbReference type="Pfam" id="PF12810"/>
    </source>
</evidence>
<dbReference type="Proteomes" id="UP001500957">
    <property type="component" value="Unassembled WGS sequence"/>
</dbReference>
<dbReference type="PRINTS" id="PR00313">
    <property type="entry name" value="CABNDNGRPT"/>
</dbReference>
<evidence type="ECO:0000256" key="12">
    <source>
        <dbReference type="ARBA" id="ARBA00022989"/>
    </source>
</evidence>
<feature type="chain" id="PRO_5045392401" description="receptor protein-tyrosine kinase" evidence="19">
    <location>
        <begin position="26"/>
        <end position="439"/>
    </location>
</feature>
<dbReference type="InterPro" id="IPR055163">
    <property type="entry name" value="ALK/LTK-like_GRD"/>
</dbReference>
<evidence type="ECO:0000256" key="19">
    <source>
        <dbReference type="SAM" id="SignalP"/>
    </source>
</evidence>
<keyword evidence="7" id="KW-0812">Transmembrane</keyword>
<keyword evidence="14" id="KW-0829">Tyrosine-protein kinase</keyword>
<keyword evidence="10" id="KW-0418">Kinase</keyword>
<evidence type="ECO:0000256" key="11">
    <source>
        <dbReference type="ARBA" id="ARBA00022840"/>
    </source>
</evidence>
<keyword evidence="12" id="KW-1133">Transmembrane helix</keyword>
<evidence type="ECO:0000256" key="5">
    <source>
        <dbReference type="ARBA" id="ARBA00022525"/>
    </source>
</evidence>
<keyword evidence="17" id="KW-0325">Glycoprotein</keyword>
<evidence type="ECO:0000256" key="15">
    <source>
        <dbReference type="ARBA" id="ARBA00023157"/>
    </source>
</evidence>
<evidence type="ECO:0000313" key="22">
    <source>
        <dbReference type="Proteomes" id="UP001500957"/>
    </source>
</evidence>
<feature type="region of interest" description="Disordered" evidence="18">
    <location>
        <begin position="115"/>
        <end position="142"/>
    </location>
</feature>
<evidence type="ECO:0000256" key="14">
    <source>
        <dbReference type="ARBA" id="ARBA00023137"/>
    </source>
</evidence>
<dbReference type="EMBL" id="BAAAHE010000026">
    <property type="protein sequence ID" value="GAA0626621.1"/>
    <property type="molecule type" value="Genomic_DNA"/>
</dbReference>
<evidence type="ECO:0000256" key="2">
    <source>
        <dbReference type="ARBA" id="ARBA00004613"/>
    </source>
</evidence>
<keyword evidence="5" id="KW-0964">Secreted</keyword>
<accession>A0ABP3S5I2</accession>
<keyword evidence="6" id="KW-0808">Transferase</keyword>
<keyword evidence="22" id="KW-1185">Reference proteome</keyword>
<feature type="compositionally biased region" description="Gly residues" evidence="18">
    <location>
        <begin position="127"/>
        <end position="142"/>
    </location>
</feature>
<evidence type="ECO:0000256" key="9">
    <source>
        <dbReference type="ARBA" id="ARBA00022741"/>
    </source>
</evidence>
<keyword evidence="16" id="KW-0675">Receptor</keyword>
<feature type="compositionally biased region" description="Basic and acidic residues" evidence="18">
    <location>
        <begin position="209"/>
        <end position="220"/>
    </location>
</feature>
<dbReference type="InterPro" id="IPR018511">
    <property type="entry name" value="Hemolysin-typ_Ca-bd_CS"/>
</dbReference>
<gene>
    <name evidence="21" type="ORF">GCM10009547_32640</name>
</gene>
<evidence type="ECO:0000256" key="6">
    <source>
        <dbReference type="ARBA" id="ARBA00022679"/>
    </source>
</evidence>
<keyword evidence="11" id="KW-0067">ATP-binding</keyword>
<feature type="compositionally biased region" description="Gly residues" evidence="18">
    <location>
        <begin position="178"/>
        <end position="208"/>
    </location>
</feature>
<keyword evidence="8 19" id="KW-0732">Signal</keyword>
<dbReference type="SUPFAM" id="SSF51120">
    <property type="entry name" value="beta-Roll"/>
    <property type="match status" value="1"/>
</dbReference>
<comment type="subcellular location">
    <subcellularLocation>
        <location evidence="1">Cell membrane</location>
        <topology evidence="1">Single-pass type I membrane protein</topology>
    </subcellularLocation>
    <subcellularLocation>
        <location evidence="2">Secreted</location>
    </subcellularLocation>
</comment>
<evidence type="ECO:0000313" key="21">
    <source>
        <dbReference type="EMBL" id="GAA0626621.1"/>
    </source>
</evidence>
<keyword evidence="4" id="KW-1003">Cell membrane</keyword>
<dbReference type="RefSeq" id="WP_344606628.1">
    <property type="nucleotide sequence ID" value="NZ_BAAAHE010000026.1"/>
</dbReference>
<dbReference type="InterPro" id="IPR011049">
    <property type="entry name" value="Serralysin-like_metalloprot_C"/>
</dbReference>
<evidence type="ECO:0000256" key="7">
    <source>
        <dbReference type="ARBA" id="ARBA00022692"/>
    </source>
</evidence>
<evidence type="ECO:0000256" key="17">
    <source>
        <dbReference type="ARBA" id="ARBA00023180"/>
    </source>
</evidence>
<dbReference type="Pfam" id="PF12810">
    <property type="entry name" value="ALK_LTK_GRD"/>
    <property type="match status" value="1"/>
</dbReference>
<dbReference type="InterPro" id="IPR001343">
    <property type="entry name" value="Hemolysn_Ca-bd"/>
</dbReference>
<keyword evidence="15" id="KW-1015">Disulfide bond</keyword>
<feature type="domain" description="ALK/LTK-like glycine-rich" evidence="20">
    <location>
        <begin position="74"/>
        <end position="311"/>
    </location>
</feature>
<sequence length="439" mass="40741">MAAEIPVFRPLALAIVLGCAAVTVAESDASPERLPAACTQVDARLVSCLYTTPSNSPVAFRVPDGVSSITITARGGTGGPGASGGRGGRAGIVTATLALAVGTKLDLYVGARGEPGRMPDARREPTGGAGGVNGGAPGGGVSTDTGAGGGGGGGGTFVMYAGQDPTDASTVPLLAAGGGGGGGGRASGAGFGDRGPAGLNGGDAGGAAGRHEGKDGRGARATDAVAKGGGGGTDLDGGLGSMATRYSTPAVGGAKGVGGAGANAAGLGAGGGGGGGFYGGGGGGADGGPQAASPPGLGGGGGGSSFADTRVATSVRFSLGPSGLLQDGVVQVTFVPPAAAQESSVPEGTPQCAGKPATMVGTPGADRIVGTPGDDVIVGRGGDDEIDGKGGRDILCGGAGNDTLRGGPGDDVIIGGPGRDRGFGGPGLDSFDGVEEISY</sequence>
<evidence type="ECO:0000256" key="10">
    <source>
        <dbReference type="ARBA" id="ARBA00022777"/>
    </source>
</evidence>
<feature type="compositionally biased region" description="Gly residues" evidence="18">
    <location>
        <begin position="227"/>
        <end position="239"/>
    </location>
</feature>